<feature type="region of interest" description="Disordered" evidence="8">
    <location>
        <begin position="1"/>
        <end position="47"/>
    </location>
</feature>
<dbReference type="KEGG" id="mprt:ET475_04100"/>
<feature type="transmembrane region" description="Helical" evidence="7">
    <location>
        <begin position="230"/>
        <end position="248"/>
    </location>
</feature>
<keyword evidence="5 7" id="KW-1133">Transmembrane helix</keyword>
<keyword evidence="4 7" id="KW-0812">Transmembrane</keyword>
<evidence type="ECO:0000256" key="1">
    <source>
        <dbReference type="ARBA" id="ARBA00004651"/>
    </source>
</evidence>
<feature type="compositionally biased region" description="Basic residues" evidence="8">
    <location>
        <begin position="36"/>
        <end position="47"/>
    </location>
</feature>
<feature type="transmembrane region" description="Helical" evidence="7">
    <location>
        <begin position="260"/>
        <end position="282"/>
    </location>
</feature>
<organism evidence="10 11">
    <name type="scientific">Microbacterium protaetiae</name>
    <dbReference type="NCBI Taxonomy" id="2509458"/>
    <lineage>
        <taxon>Bacteria</taxon>
        <taxon>Bacillati</taxon>
        <taxon>Actinomycetota</taxon>
        <taxon>Actinomycetes</taxon>
        <taxon>Micrococcales</taxon>
        <taxon>Microbacteriaceae</taxon>
        <taxon>Microbacterium</taxon>
    </lineage>
</organism>
<comment type="similarity">
    <text evidence="7">Belongs to the binding-protein-dependent transport system permease family.</text>
</comment>
<dbReference type="PROSITE" id="PS50928">
    <property type="entry name" value="ABC_TM1"/>
    <property type="match status" value="1"/>
</dbReference>
<evidence type="ECO:0000256" key="4">
    <source>
        <dbReference type="ARBA" id="ARBA00022692"/>
    </source>
</evidence>
<protein>
    <submittedName>
        <fullName evidence="10">ABC transporter permease</fullName>
    </submittedName>
</protein>
<dbReference type="Pfam" id="PF00528">
    <property type="entry name" value="BPD_transp_1"/>
    <property type="match status" value="1"/>
</dbReference>
<keyword evidence="6 7" id="KW-0472">Membrane</keyword>
<dbReference type="CDD" id="cd06261">
    <property type="entry name" value="TM_PBP2"/>
    <property type="match status" value="1"/>
</dbReference>
<dbReference type="GO" id="GO:0042918">
    <property type="term" value="P:alkanesulfonate transmembrane transport"/>
    <property type="evidence" value="ECO:0007669"/>
    <property type="project" value="UniProtKB-ARBA"/>
</dbReference>
<feature type="transmembrane region" description="Helical" evidence="7">
    <location>
        <begin position="165"/>
        <end position="184"/>
    </location>
</feature>
<dbReference type="RefSeq" id="WP_129393646.1">
    <property type="nucleotide sequence ID" value="NZ_CP035494.1"/>
</dbReference>
<dbReference type="AlphaFoldDB" id="A0A4P6EGX2"/>
<feature type="transmembrane region" description="Helical" evidence="7">
    <location>
        <begin position="142"/>
        <end position="159"/>
    </location>
</feature>
<dbReference type="GO" id="GO:0005886">
    <property type="term" value="C:plasma membrane"/>
    <property type="evidence" value="ECO:0007669"/>
    <property type="project" value="UniProtKB-SubCell"/>
</dbReference>
<dbReference type="InterPro" id="IPR035906">
    <property type="entry name" value="MetI-like_sf"/>
</dbReference>
<name>A0A4P6EGX2_9MICO</name>
<gene>
    <name evidence="10" type="ORF">ET475_04100</name>
</gene>
<evidence type="ECO:0000256" key="2">
    <source>
        <dbReference type="ARBA" id="ARBA00022448"/>
    </source>
</evidence>
<keyword evidence="2 7" id="KW-0813">Transport</keyword>
<dbReference type="SUPFAM" id="SSF161098">
    <property type="entry name" value="MetI-like"/>
    <property type="match status" value="1"/>
</dbReference>
<dbReference type="InterPro" id="IPR000515">
    <property type="entry name" value="MetI-like"/>
</dbReference>
<reference evidence="10 11" key="1">
    <citation type="submission" date="2019-01" db="EMBL/GenBank/DDBJ databases">
        <title>Genome sequencing of strain DFW100M-13.</title>
        <authorList>
            <person name="Heo J."/>
            <person name="Kim S.-J."/>
            <person name="Kim J.-S."/>
            <person name="Hong S.-B."/>
            <person name="Kwon S.-W."/>
        </authorList>
    </citation>
    <scope>NUCLEOTIDE SEQUENCE [LARGE SCALE GENOMIC DNA]</scope>
    <source>
        <strain evidence="10 11">DFW100M-13</strain>
    </source>
</reference>
<feature type="transmembrane region" description="Helical" evidence="7">
    <location>
        <begin position="205"/>
        <end position="224"/>
    </location>
</feature>
<sequence length="295" mass="31723">MSTKSILAEPGPVVGSLPTIPRDAASAPKLELSRQSQRHRLGRGRSRPGSRLLGPLLLLAVWQAAASLGLLDPRLLTGPDAVIRTTWRLIADGTLGENVGTSLWRAVLGLTIGTIAGVVLAIVAGLTRLGEALVDGTLQVKRAIPVLALIPLLILWLGIGEEFKVTIVALGVLIRIYINTYSALTGIDVKYIELAESLRLNRWQYVRSVLVPGALPGFFVGFRLAVVGSWMALIVVETINATSGVGYMMAQAQLYAQSDIILVGLLVYGVFGFTSDALVRLLERRVLSWRRTLAS</sequence>
<evidence type="ECO:0000256" key="7">
    <source>
        <dbReference type="RuleBase" id="RU363032"/>
    </source>
</evidence>
<feature type="domain" description="ABC transmembrane type-1" evidence="9">
    <location>
        <begin position="99"/>
        <end position="279"/>
    </location>
</feature>
<dbReference type="PANTHER" id="PTHR30151:SF38">
    <property type="entry name" value="ALIPHATIC SULFONATES TRANSPORT PERMEASE PROTEIN SSUC-RELATED"/>
    <property type="match status" value="1"/>
</dbReference>
<evidence type="ECO:0000256" key="3">
    <source>
        <dbReference type="ARBA" id="ARBA00022475"/>
    </source>
</evidence>
<accession>A0A4P6EGX2</accession>
<evidence type="ECO:0000256" key="5">
    <source>
        <dbReference type="ARBA" id="ARBA00022989"/>
    </source>
</evidence>
<dbReference type="EMBL" id="CP035494">
    <property type="protein sequence ID" value="QAY61702.1"/>
    <property type="molecule type" value="Genomic_DNA"/>
</dbReference>
<dbReference type="PANTHER" id="PTHR30151">
    <property type="entry name" value="ALKANE SULFONATE ABC TRANSPORTER-RELATED, MEMBRANE SUBUNIT"/>
    <property type="match status" value="1"/>
</dbReference>
<evidence type="ECO:0000313" key="11">
    <source>
        <dbReference type="Proteomes" id="UP000293995"/>
    </source>
</evidence>
<proteinExistence type="inferred from homology"/>
<evidence type="ECO:0000313" key="10">
    <source>
        <dbReference type="EMBL" id="QAY61702.1"/>
    </source>
</evidence>
<keyword evidence="11" id="KW-1185">Reference proteome</keyword>
<dbReference type="Gene3D" id="1.10.3720.10">
    <property type="entry name" value="MetI-like"/>
    <property type="match status" value="1"/>
</dbReference>
<evidence type="ECO:0000259" key="9">
    <source>
        <dbReference type="PROSITE" id="PS50928"/>
    </source>
</evidence>
<dbReference type="FunFam" id="1.10.3720.10:FF:000003">
    <property type="entry name" value="Aliphatic sulfonate ABC transporter permease"/>
    <property type="match status" value="1"/>
</dbReference>
<evidence type="ECO:0000256" key="6">
    <source>
        <dbReference type="ARBA" id="ARBA00023136"/>
    </source>
</evidence>
<feature type="transmembrane region" description="Helical" evidence="7">
    <location>
        <begin position="103"/>
        <end position="130"/>
    </location>
</feature>
<evidence type="ECO:0000256" key="8">
    <source>
        <dbReference type="SAM" id="MobiDB-lite"/>
    </source>
</evidence>
<dbReference type="Proteomes" id="UP000293995">
    <property type="component" value="Chromosome"/>
</dbReference>
<keyword evidence="3" id="KW-1003">Cell membrane</keyword>
<comment type="subcellular location">
    <subcellularLocation>
        <location evidence="1 7">Cell membrane</location>
        <topology evidence="1 7">Multi-pass membrane protein</topology>
    </subcellularLocation>
</comment>
<dbReference type="OrthoDB" id="3173654at2"/>